<comment type="caution">
    <text evidence="2">The sequence shown here is derived from an EMBL/GenBank/DDBJ whole genome shotgun (WGS) entry which is preliminary data.</text>
</comment>
<accession>A0A4V2T1Z9</accession>
<dbReference type="PANTHER" id="PTHR30383">
    <property type="entry name" value="THIOESTERASE 1/PROTEASE 1/LYSOPHOSPHOLIPASE L1"/>
    <property type="match status" value="1"/>
</dbReference>
<dbReference type="AlphaFoldDB" id="A0A4V2T1Z9"/>
<keyword evidence="3" id="KW-1185">Reference proteome</keyword>
<evidence type="ECO:0000259" key="1">
    <source>
        <dbReference type="Pfam" id="PF13472"/>
    </source>
</evidence>
<dbReference type="EMBL" id="SLYB01000008">
    <property type="protein sequence ID" value="TCP95513.1"/>
    <property type="molecule type" value="Genomic_DNA"/>
</dbReference>
<name>A0A4V2T1Z9_9PAST</name>
<dbReference type="InterPro" id="IPR013830">
    <property type="entry name" value="SGNH_hydro"/>
</dbReference>
<dbReference type="PANTHER" id="PTHR30383:SF5">
    <property type="entry name" value="SGNH HYDROLASE-TYPE ESTERASE DOMAIN-CONTAINING PROTEIN"/>
    <property type="match status" value="1"/>
</dbReference>
<proteinExistence type="predicted"/>
<dbReference type="RefSeq" id="WP_131976061.1">
    <property type="nucleotide sequence ID" value="NZ_SLYB01000008.1"/>
</dbReference>
<dbReference type="Pfam" id="PF13472">
    <property type="entry name" value="Lipase_GDSL_2"/>
    <property type="match status" value="1"/>
</dbReference>
<gene>
    <name evidence="2" type="ORF">EDC44_10814</name>
</gene>
<feature type="domain" description="SGNH hydrolase-type esterase" evidence="1">
    <location>
        <begin position="37"/>
        <end position="188"/>
    </location>
</feature>
<evidence type="ECO:0000313" key="2">
    <source>
        <dbReference type="EMBL" id="TCP95513.1"/>
    </source>
</evidence>
<reference evidence="2 3" key="1">
    <citation type="submission" date="2019-03" db="EMBL/GenBank/DDBJ databases">
        <title>Genomic Encyclopedia of Type Strains, Phase IV (KMG-IV): sequencing the most valuable type-strain genomes for metagenomic binning, comparative biology and taxonomic classification.</title>
        <authorList>
            <person name="Goeker M."/>
        </authorList>
    </citation>
    <scope>NUCLEOTIDE SEQUENCE [LARGE SCALE GENOMIC DNA]</scope>
    <source>
        <strain evidence="2 3">DSM 28404</strain>
    </source>
</reference>
<dbReference type="Gene3D" id="3.40.50.1110">
    <property type="entry name" value="SGNH hydrolase"/>
    <property type="match status" value="1"/>
</dbReference>
<dbReference type="GO" id="GO:0004622">
    <property type="term" value="F:phosphatidylcholine lysophospholipase activity"/>
    <property type="evidence" value="ECO:0007669"/>
    <property type="project" value="TreeGrafter"/>
</dbReference>
<dbReference type="InterPro" id="IPR036514">
    <property type="entry name" value="SGNH_hydro_sf"/>
</dbReference>
<organism evidence="2 3">
    <name type="scientific">Cricetibacter osteomyelitidis</name>
    <dbReference type="NCBI Taxonomy" id="1521931"/>
    <lineage>
        <taxon>Bacteria</taxon>
        <taxon>Pseudomonadati</taxon>
        <taxon>Pseudomonadota</taxon>
        <taxon>Gammaproteobacteria</taxon>
        <taxon>Pasteurellales</taxon>
        <taxon>Pasteurellaceae</taxon>
        <taxon>Cricetibacter</taxon>
    </lineage>
</organism>
<dbReference type="OrthoDB" id="5675325at2"/>
<dbReference type="SUPFAM" id="SSF52266">
    <property type="entry name" value="SGNH hydrolase"/>
    <property type="match status" value="1"/>
</dbReference>
<dbReference type="InterPro" id="IPR051532">
    <property type="entry name" value="Ester_Hydrolysis_Enzymes"/>
</dbReference>
<evidence type="ECO:0000313" key="3">
    <source>
        <dbReference type="Proteomes" id="UP000295763"/>
    </source>
</evidence>
<dbReference type="Proteomes" id="UP000295763">
    <property type="component" value="Unassembled WGS sequence"/>
</dbReference>
<sequence>MITNEEILQNFTSRKTELAQSAEITLLGHSLFDFWRQDKNYPAMLNGKSFNNWGFAGITAKQYIEVILNANMIKQLGKDVFIFLGVNDIVKEPDYSPQKLVEWLNEILTKLQKIAPHSRYYLLEATPVRDRDTLENEPIIEQNNYIRSHLPKGITFIPTWQNFIDNSGKLDRTLTTDGLHFSEAGYQVLKKILLQYL</sequence>
<protein>
    <submittedName>
        <fullName evidence="2">Lysophospholipase L1-like esterase</fullName>
    </submittedName>
</protein>